<dbReference type="Proteomes" id="UP001139494">
    <property type="component" value="Unassembled WGS sequence"/>
</dbReference>
<protein>
    <submittedName>
        <fullName evidence="3">Universal stress protein</fullName>
    </submittedName>
</protein>
<dbReference type="RefSeq" id="WP_256028963.1">
    <property type="nucleotide sequence ID" value="NZ_JAHLKM010000004.1"/>
</dbReference>
<dbReference type="Pfam" id="PF00582">
    <property type="entry name" value="Usp"/>
    <property type="match status" value="1"/>
</dbReference>
<evidence type="ECO:0000313" key="3">
    <source>
        <dbReference type="EMBL" id="MCQ4332987.1"/>
    </source>
</evidence>
<evidence type="ECO:0000259" key="2">
    <source>
        <dbReference type="Pfam" id="PF00582"/>
    </source>
</evidence>
<keyword evidence="4" id="KW-1185">Reference proteome</keyword>
<dbReference type="InterPro" id="IPR006016">
    <property type="entry name" value="UspA"/>
</dbReference>
<dbReference type="EMBL" id="JAHLKM010000004">
    <property type="protein sequence ID" value="MCQ4332987.1"/>
    <property type="molecule type" value="Genomic_DNA"/>
</dbReference>
<reference evidence="3" key="1">
    <citation type="journal article" date="2023" name="Front. Microbiol.">
        <title>Genomic-based phylogenetic and metabolic analyses of the genus Natronomonas, and description of Natronomonas aquatica sp. nov.</title>
        <authorList>
            <person name="Garcia-Roldan A."/>
            <person name="Duran-Viseras A."/>
            <person name="de la Haba R.R."/>
            <person name="Corral P."/>
            <person name="Sanchez-Porro C."/>
            <person name="Ventosa A."/>
        </authorList>
    </citation>
    <scope>NUCLEOTIDE SEQUENCE</scope>
    <source>
        <strain evidence="3">F2-12</strain>
    </source>
</reference>
<comment type="caution">
    <text evidence="3">The sequence shown here is derived from an EMBL/GenBank/DDBJ whole genome shotgun (WGS) entry which is preliminary data.</text>
</comment>
<accession>A0A9R1CS57</accession>
<proteinExistence type="inferred from homology"/>
<dbReference type="PRINTS" id="PR01438">
    <property type="entry name" value="UNVRSLSTRESS"/>
</dbReference>
<evidence type="ECO:0000313" key="4">
    <source>
        <dbReference type="Proteomes" id="UP001139494"/>
    </source>
</evidence>
<dbReference type="AlphaFoldDB" id="A0A9R1CS57"/>
<comment type="similarity">
    <text evidence="1">Belongs to the universal stress protein A family.</text>
</comment>
<dbReference type="SUPFAM" id="SSF52402">
    <property type="entry name" value="Adenine nucleotide alpha hydrolases-like"/>
    <property type="match status" value="1"/>
</dbReference>
<feature type="domain" description="UspA" evidence="2">
    <location>
        <begin position="3"/>
        <end position="139"/>
    </location>
</feature>
<gene>
    <name evidence="3" type="ORF">KM295_05630</name>
</gene>
<organism evidence="3 4">
    <name type="scientific">Natronomonas aquatica</name>
    <dbReference type="NCBI Taxonomy" id="2841590"/>
    <lineage>
        <taxon>Archaea</taxon>
        <taxon>Methanobacteriati</taxon>
        <taxon>Methanobacteriota</taxon>
        <taxon>Stenosarchaea group</taxon>
        <taxon>Halobacteria</taxon>
        <taxon>Halobacteriales</taxon>
        <taxon>Natronomonadaceae</taxon>
        <taxon>Natronomonas</taxon>
    </lineage>
</organism>
<dbReference type="InterPro" id="IPR006015">
    <property type="entry name" value="Universal_stress_UspA"/>
</dbReference>
<sequence length="139" mass="15023">MDRSVLVPMDDSPPSRAALEHALSSHPDAEITVLYVVDTTHPVGYGDLFTLAAHTDHGAERSEELFEEAEQLAEEHGVELITVTEQGVPARTIAGFADEQGIDHVVMGSHCRTGVNRLFLGSVAERVVRRTSVPVTVVP</sequence>
<name>A0A9R1CS57_9EURY</name>
<dbReference type="Gene3D" id="3.40.50.620">
    <property type="entry name" value="HUPs"/>
    <property type="match status" value="1"/>
</dbReference>
<dbReference type="PANTHER" id="PTHR46268">
    <property type="entry name" value="STRESS RESPONSE PROTEIN NHAX"/>
    <property type="match status" value="1"/>
</dbReference>
<dbReference type="CDD" id="cd00293">
    <property type="entry name" value="USP-like"/>
    <property type="match status" value="1"/>
</dbReference>
<dbReference type="InterPro" id="IPR014729">
    <property type="entry name" value="Rossmann-like_a/b/a_fold"/>
</dbReference>
<dbReference type="PANTHER" id="PTHR46268:SF24">
    <property type="entry name" value="UNIVERSAL STRESS PROTEIN"/>
    <property type="match status" value="1"/>
</dbReference>
<evidence type="ECO:0000256" key="1">
    <source>
        <dbReference type="ARBA" id="ARBA00008791"/>
    </source>
</evidence>